<evidence type="ECO:0000313" key="2">
    <source>
        <dbReference type="Proteomes" id="UP000019812"/>
    </source>
</evidence>
<dbReference type="RefSeq" id="WP_273703608.1">
    <property type="nucleotide sequence ID" value="NZ_JDSS02000026.1"/>
</dbReference>
<comment type="caution">
    <text evidence="1">The sequence shown here is derived from an EMBL/GenBank/DDBJ whole genome shotgun (WGS) entry which is preliminary data.</text>
</comment>
<sequence length="330" mass="36319">MVRPFSEVAGIRCRAYSLPLERAIADFGADVPFGQVAPKMKEHYGIDLAACAPRLLTERVARELTEADCLPAARPSHVANWLIVETDGGMVPIVETLAGAADARKGKTTRWREAKVCIAQRQGEVVPKAGVTMDGPTEAGAIRKRLAEALGFNAKTQVHGVGDGATWIGDQIEEQFGAQGGFLIDLFHVCDYLTPASVVCAPDCPKDWVASQKARLLAGQAGEVVAEMKPHVEPSPIDDAQAPVRAAWRYLSNRLDQLDYPRAIALNLPIGSGAIESAHRYLVQARLKRPGAWWREDIAQAMMNLRVMRHNQLWEAYWEKRWAEPLRRAA</sequence>
<dbReference type="Proteomes" id="UP000019812">
    <property type="component" value="Unassembled WGS sequence"/>
</dbReference>
<evidence type="ECO:0000313" key="1">
    <source>
        <dbReference type="EMBL" id="KFB67748.1"/>
    </source>
</evidence>
<name>A0A084XZ54_9PROT</name>
<reference evidence="1 2" key="1">
    <citation type="submission" date="2014-07" db="EMBL/GenBank/DDBJ databases">
        <title>Expanding our view of genomic diversity in Candidatus Accumulibacter clades.</title>
        <authorList>
            <person name="Skennerton C.T."/>
            <person name="Barr J.J."/>
            <person name="Slater F.R."/>
            <person name="Bond P.L."/>
            <person name="Tyson G.W."/>
        </authorList>
    </citation>
    <scope>NUCLEOTIDE SEQUENCE [LARGE SCALE GENOMIC DNA]</scope>
    <source>
        <strain evidence="2">SK-01</strain>
    </source>
</reference>
<proteinExistence type="predicted"/>
<dbReference type="STRING" id="1457154.CAPSK01_002863"/>
<protein>
    <recommendedName>
        <fullName evidence="3">ISKra4 family transposase</fullName>
    </recommendedName>
</protein>
<accession>A0A084XZ54</accession>
<evidence type="ECO:0008006" key="3">
    <source>
        <dbReference type="Google" id="ProtNLM"/>
    </source>
</evidence>
<organism evidence="1 2">
    <name type="scientific">Candidatus Accumulibacter vicinus</name>
    <dbReference type="NCBI Taxonomy" id="2954382"/>
    <lineage>
        <taxon>Bacteria</taxon>
        <taxon>Pseudomonadati</taxon>
        <taxon>Pseudomonadota</taxon>
        <taxon>Betaproteobacteria</taxon>
        <taxon>Candidatus Accumulibacter</taxon>
    </lineage>
</organism>
<dbReference type="EMBL" id="JDSS02000026">
    <property type="protein sequence ID" value="KFB67748.1"/>
    <property type="molecule type" value="Genomic_DNA"/>
</dbReference>
<dbReference type="AlphaFoldDB" id="A0A084XZ54"/>
<gene>
    <name evidence="1" type="ORF">CAPSK01_002863</name>
</gene>